<proteinExistence type="predicted"/>
<evidence type="ECO:0000313" key="3">
    <source>
        <dbReference type="Proteomes" id="UP001597090"/>
    </source>
</evidence>
<evidence type="ECO:0000256" key="1">
    <source>
        <dbReference type="SAM" id="SignalP"/>
    </source>
</evidence>
<dbReference type="RefSeq" id="WP_386812777.1">
    <property type="nucleotide sequence ID" value="NZ_JBHTIH010000004.1"/>
</dbReference>
<keyword evidence="1" id="KW-0732">Signal</keyword>
<dbReference type="PROSITE" id="PS51257">
    <property type="entry name" value="PROKAR_LIPOPROTEIN"/>
    <property type="match status" value="1"/>
</dbReference>
<reference evidence="3" key="1">
    <citation type="journal article" date="2019" name="Int. J. Syst. Evol. Microbiol.">
        <title>The Global Catalogue of Microorganisms (GCM) 10K type strain sequencing project: providing services to taxonomists for standard genome sequencing and annotation.</title>
        <authorList>
            <consortium name="The Broad Institute Genomics Platform"/>
            <consortium name="The Broad Institute Genome Sequencing Center for Infectious Disease"/>
            <person name="Wu L."/>
            <person name="Ma J."/>
        </authorList>
    </citation>
    <scope>NUCLEOTIDE SEQUENCE [LARGE SCALE GENOMIC DNA]</scope>
    <source>
        <strain evidence="3">CCUG 55491</strain>
    </source>
</reference>
<accession>A0ABW2YNJ2</accession>
<comment type="caution">
    <text evidence="2">The sequence shown here is derived from an EMBL/GenBank/DDBJ whole genome shotgun (WGS) entry which is preliminary data.</text>
</comment>
<dbReference type="Pfam" id="PF11720">
    <property type="entry name" value="Inhibitor_I78"/>
    <property type="match status" value="1"/>
</dbReference>
<organism evidence="2 3">
    <name type="scientific">Lysobacter koreensis</name>
    <dbReference type="NCBI Taxonomy" id="266122"/>
    <lineage>
        <taxon>Bacteria</taxon>
        <taxon>Pseudomonadati</taxon>
        <taxon>Pseudomonadota</taxon>
        <taxon>Gammaproteobacteria</taxon>
        <taxon>Lysobacterales</taxon>
        <taxon>Lysobacteraceae</taxon>
        <taxon>Lysobacter</taxon>
    </lineage>
</organism>
<dbReference type="PANTHER" id="PTHR39600:SF1">
    <property type="entry name" value="PEPTIDASE INHIBITOR I78 FAMILY PROTEIN"/>
    <property type="match status" value="1"/>
</dbReference>
<name>A0ABW2YNJ2_9GAMM</name>
<dbReference type="Proteomes" id="UP001597090">
    <property type="component" value="Unassembled WGS sequence"/>
</dbReference>
<keyword evidence="3" id="KW-1185">Reference proteome</keyword>
<protein>
    <submittedName>
        <fullName evidence="2">I78 family peptidase inhibitor</fullName>
    </submittedName>
</protein>
<dbReference type="EMBL" id="JBHTIH010000004">
    <property type="protein sequence ID" value="MFD0739747.1"/>
    <property type="molecule type" value="Genomic_DNA"/>
</dbReference>
<sequence length="104" mass="10696">MRNPMLPVLLAAAFGLAGCATAADPPMSDPTPPATADSCNPDAARANALGKVATAAVVEQARKDAGARMARVLKPGQMVTMEYMEGRLNIDVDAGNVITNLRCG</sequence>
<feature type="signal peptide" evidence="1">
    <location>
        <begin position="1"/>
        <end position="22"/>
    </location>
</feature>
<evidence type="ECO:0000313" key="2">
    <source>
        <dbReference type="EMBL" id="MFD0739747.1"/>
    </source>
</evidence>
<gene>
    <name evidence="2" type="ORF">ACFQZQ_10690</name>
</gene>
<dbReference type="PANTHER" id="PTHR39600">
    <property type="entry name" value="PEPTIDASE INHIBITOR I78 FAMILY PROTEIN"/>
    <property type="match status" value="1"/>
</dbReference>
<dbReference type="Gene3D" id="3.30.10.10">
    <property type="entry name" value="Trypsin Inhibitor V, subunit A"/>
    <property type="match status" value="1"/>
</dbReference>
<dbReference type="InterPro" id="IPR021719">
    <property type="entry name" value="Prot_inh_I78"/>
</dbReference>
<feature type="chain" id="PRO_5045103683" evidence="1">
    <location>
        <begin position="23"/>
        <end position="104"/>
    </location>
</feature>